<organism evidence="1">
    <name type="scientific">Ophidiomyces ophidiicola</name>
    <dbReference type="NCBI Taxonomy" id="1387563"/>
    <lineage>
        <taxon>Eukaryota</taxon>
        <taxon>Fungi</taxon>
        <taxon>Dikarya</taxon>
        <taxon>Ascomycota</taxon>
        <taxon>Pezizomycotina</taxon>
        <taxon>Eurotiomycetes</taxon>
        <taxon>Eurotiomycetidae</taxon>
        <taxon>Onygenales</taxon>
        <taxon>Onygenaceae</taxon>
        <taxon>Ophidiomyces</taxon>
    </lineage>
</organism>
<reference evidence="1" key="1">
    <citation type="journal article" date="2022" name="bioRxiv">
        <title>Population genetic analysis of Ophidiomyces ophidiicola, the causative agent of snake fungal disease, indicates recent introductions to the USA.</title>
        <authorList>
            <person name="Ladner J.T."/>
            <person name="Palmer J.M."/>
            <person name="Ettinger C.L."/>
            <person name="Stajich J.E."/>
            <person name="Farrell T.M."/>
            <person name="Glorioso B.M."/>
            <person name="Lawson B."/>
            <person name="Price S.J."/>
            <person name="Stengle A.G."/>
            <person name="Grear D.A."/>
            <person name="Lorch J.M."/>
        </authorList>
    </citation>
    <scope>NUCLEOTIDE SEQUENCE</scope>
    <source>
        <strain evidence="1">NWHC 24266-5</strain>
    </source>
</reference>
<sequence>MAAAATIENTKHQHGLDAVSEESLSEDGLTMELLEGASDPIYEAKARLINKAMQDIGMGWYQWQLFVVIGFGWASDNLWPIVTSLIFTPVKNEFQPSRTPYLTLSQNIGLLVGAVFWGFGCDIYGRRWAFNLTIGITSIFGLVAAGAPNFAAIATFAALWSIGVGGNLPVDSAIFLEFLPGSHQYLLTILSIDWAFAQVIANLVAWPLLGKLTCQENDNCTRAANMGWRYFLIAMGGMSMVMFFLRFACFTMFESPKYLMGRGQDNEAVRVVHEVARRNGTTSWLTVDHLKSLGPLRGTGTSNAINRKLEKINLDHVKGLFATRRLAFSTTLIIIVWAFIGLGFPLYNAFLPYIQATRGVDFGDSSTYITYRNSLIIAVLGVPGCLVGGVLVEVPRFGRKGALSVSTMLTGVFLFASTTATSSNSLLGWNCAYNFMSNIMYAVLYAYTPEIFPTKDRGTGNALTAAANRIFGIMAPIIAMFANLETAVPVYVSGTLFIAAGCLVVLQPFESRGKASL</sequence>
<accession>A0ACB8UN53</accession>
<gene>
    <name evidence="1" type="ORF">LOY88_006354</name>
</gene>
<dbReference type="EMBL" id="JALBCA010000147">
    <property type="protein sequence ID" value="KAI2382065.1"/>
    <property type="molecule type" value="Genomic_DNA"/>
</dbReference>
<proteinExistence type="predicted"/>
<evidence type="ECO:0000313" key="1">
    <source>
        <dbReference type="EMBL" id="KAI2382065.1"/>
    </source>
</evidence>
<name>A0ACB8UN53_9EURO</name>
<comment type="caution">
    <text evidence="1">The sequence shown here is derived from an EMBL/GenBank/DDBJ whole genome shotgun (WGS) entry which is preliminary data.</text>
</comment>
<protein>
    <submittedName>
        <fullName evidence="1">Uncharacterized protein</fullName>
    </submittedName>
</protein>